<dbReference type="AlphaFoldDB" id="F2BD60"/>
<reference evidence="2 3" key="1">
    <citation type="submission" date="2011-02" db="EMBL/GenBank/DDBJ databases">
        <authorList>
            <person name="Muzny D."/>
            <person name="Qin X."/>
            <person name="Deng J."/>
            <person name="Jiang H."/>
            <person name="Liu Y."/>
            <person name="Qu J."/>
            <person name="Song X.-Z."/>
            <person name="Zhang L."/>
            <person name="Thornton R."/>
            <person name="Coyle M."/>
            <person name="Francisco L."/>
            <person name="Jackson L."/>
            <person name="Javaid M."/>
            <person name="Korchina V."/>
            <person name="Kovar C."/>
            <person name="Mata R."/>
            <person name="Mathew T."/>
            <person name="Ngo R."/>
            <person name="Nguyen L."/>
            <person name="Nguyen N."/>
            <person name="Okwuonu G."/>
            <person name="Ongeri F."/>
            <person name="Pham C."/>
            <person name="Simmons D."/>
            <person name="Wilczek-Boney K."/>
            <person name="Hale W."/>
            <person name="Jakkamsetti A."/>
            <person name="Pham P."/>
            <person name="Ruth R."/>
            <person name="San Lucas F."/>
            <person name="Warren J."/>
            <person name="Zhang J."/>
            <person name="Zhao Z."/>
            <person name="Zhou C."/>
            <person name="Zhu D."/>
            <person name="Lee S."/>
            <person name="Bess C."/>
            <person name="Blankenburg K."/>
            <person name="Forbes L."/>
            <person name="Fu Q."/>
            <person name="Gubbala S."/>
            <person name="Hirani K."/>
            <person name="Jayaseelan J.C."/>
            <person name="Lara F."/>
            <person name="Munidasa M."/>
            <person name="Palculict T."/>
            <person name="Patil S."/>
            <person name="Pu L.-L."/>
            <person name="Saada N."/>
            <person name="Tang L."/>
            <person name="Weissenberger G."/>
            <person name="Zhu Y."/>
            <person name="Hemphill L."/>
            <person name="Shang Y."/>
            <person name="Youmans B."/>
            <person name="Ayvaz T."/>
            <person name="Ross M."/>
            <person name="Santibanez J."/>
            <person name="Aqrawi P."/>
            <person name="Gross S."/>
            <person name="Joshi V."/>
            <person name="Fowler G."/>
            <person name="Nazareth L."/>
            <person name="Reid J."/>
            <person name="Worley K."/>
            <person name="Petrosino J."/>
            <person name="Highlander S."/>
            <person name="Gibbs R."/>
        </authorList>
    </citation>
    <scope>NUCLEOTIDE SEQUENCE [LARGE SCALE GENOMIC DNA]</scope>
    <source>
        <strain evidence="2 3">ATCC BAA-1200</strain>
    </source>
</reference>
<evidence type="ECO:0000313" key="2">
    <source>
        <dbReference type="EMBL" id="EGF10636.1"/>
    </source>
</evidence>
<evidence type="ECO:0000256" key="1">
    <source>
        <dbReference type="SAM" id="SignalP"/>
    </source>
</evidence>
<dbReference type="EMBL" id="AFAY01000032">
    <property type="protein sequence ID" value="EGF10636.1"/>
    <property type="molecule type" value="Genomic_DNA"/>
</dbReference>
<sequence>MKKILAAALLAFSAAAFAAPYPQQNMQSVITPERFSGAAADKIYNDLAAHAGEYPVRFDNAADQKRAARDAAELLRISRSLIETDIIKPGDEAYIPMLHRTAQTAWIAHNLDVEGAAQIADGYYRKLLSAQPKAQRAQTLGEYGGFLAASAQTDAALRVLRQAVDGGNGAARKPLAIVLLTKGQKEQALREIRAYVKQYPRDEQAKHMLEAAQAGRVEVKGAPMAR</sequence>
<keyword evidence="1" id="KW-0732">Signal</keyword>
<gene>
    <name evidence="2" type="ORF">HMPREF9123_1662</name>
</gene>
<protein>
    <recommendedName>
        <fullName evidence="4">Tetratricopeptide repeat protein</fullName>
    </recommendedName>
</protein>
<dbReference type="HOGENOM" id="CLU_1105779_0_0_4"/>
<dbReference type="STRING" id="267212.GCA_001063965_00327"/>
<keyword evidence="3" id="KW-1185">Reference proteome</keyword>
<organism evidence="2 3">
    <name type="scientific">Neisseria bacilliformis ATCC BAA-1200</name>
    <dbReference type="NCBI Taxonomy" id="888742"/>
    <lineage>
        <taxon>Bacteria</taxon>
        <taxon>Pseudomonadati</taxon>
        <taxon>Pseudomonadota</taxon>
        <taxon>Betaproteobacteria</taxon>
        <taxon>Neisseriales</taxon>
        <taxon>Neisseriaceae</taxon>
        <taxon>Neisseria</taxon>
    </lineage>
</organism>
<feature type="signal peptide" evidence="1">
    <location>
        <begin position="1"/>
        <end position="18"/>
    </location>
</feature>
<dbReference type="Gene3D" id="1.25.40.10">
    <property type="entry name" value="Tetratricopeptide repeat domain"/>
    <property type="match status" value="1"/>
</dbReference>
<comment type="caution">
    <text evidence="2">The sequence shown here is derived from an EMBL/GenBank/DDBJ whole genome shotgun (WGS) entry which is preliminary data.</text>
</comment>
<proteinExistence type="predicted"/>
<evidence type="ECO:0008006" key="4">
    <source>
        <dbReference type="Google" id="ProtNLM"/>
    </source>
</evidence>
<evidence type="ECO:0000313" key="3">
    <source>
        <dbReference type="Proteomes" id="UP000004105"/>
    </source>
</evidence>
<dbReference type="RefSeq" id="WP_007342668.1">
    <property type="nucleotide sequence ID" value="NZ_GL878494.1"/>
</dbReference>
<dbReference type="SUPFAM" id="SSF48452">
    <property type="entry name" value="TPR-like"/>
    <property type="match status" value="1"/>
</dbReference>
<dbReference type="Proteomes" id="UP000004105">
    <property type="component" value="Unassembled WGS sequence"/>
</dbReference>
<accession>F2BD60</accession>
<feature type="chain" id="PRO_5003279456" description="Tetratricopeptide repeat protein" evidence="1">
    <location>
        <begin position="19"/>
        <end position="226"/>
    </location>
</feature>
<name>F2BD60_9NEIS</name>
<dbReference type="InterPro" id="IPR011990">
    <property type="entry name" value="TPR-like_helical_dom_sf"/>
</dbReference>